<accession>A0A5J4JKD8</accession>
<dbReference type="InterPro" id="IPR000326">
    <property type="entry name" value="PAP2/HPO"/>
</dbReference>
<dbReference type="InterPro" id="IPR036938">
    <property type="entry name" value="PAP2/HPO_sf"/>
</dbReference>
<proteinExistence type="predicted"/>
<dbReference type="Pfam" id="PF01569">
    <property type="entry name" value="PAP2"/>
    <property type="match status" value="1"/>
</dbReference>
<feature type="transmembrane region" description="Helical" evidence="1">
    <location>
        <begin position="160"/>
        <end position="180"/>
    </location>
</feature>
<evidence type="ECO:0000256" key="1">
    <source>
        <dbReference type="SAM" id="Phobius"/>
    </source>
</evidence>
<dbReference type="EMBL" id="BKZQ01000035">
    <property type="protein sequence ID" value="GER71080.1"/>
    <property type="molecule type" value="Genomic_DNA"/>
</dbReference>
<keyword evidence="1" id="KW-0472">Membrane</keyword>
<protein>
    <submittedName>
        <fullName evidence="3">Phosphatase PAP2 family protein</fullName>
    </submittedName>
</protein>
<keyword evidence="4" id="KW-1185">Reference proteome</keyword>
<comment type="caution">
    <text evidence="3">The sequence shown here is derived from an EMBL/GenBank/DDBJ whole genome shotgun (WGS) entry which is preliminary data.</text>
</comment>
<keyword evidence="1" id="KW-1133">Transmembrane helix</keyword>
<dbReference type="Gene3D" id="1.20.144.10">
    <property type="entry name" value="Phosphatidic acid phosphatase type 2/haloperoxidase"/>
    <property type="match status" value="2"/>
</dbReference>
<keyword evidence="1" id="KW-0812">Transmembrane</keyword>
<evidence type="ECO:0000259" key="2">
    <source>
        <dbReference type="SMART" id="SM00014"/>
    </source>
</evidence>
<dbReference type="AlphaFoldDB" id="A0A5J4JKD8"/>
<reference evidence="3 4" key="1">
    <citation type="submission" date="2019-09" db="EMBL/GenBank/DDBJ databases">
        <title>Draft genome sequence of Bacillus sp. JC-7.</title>
        <authorList>
            <person name="Tanaka N."/>
            <person name="Shiwa Y."/>
            <person name="Fujita N."/>
            <person name="Tanasupawat S."/>
        </authorList>
    </citation>
    <scope>NUCLEOTIDE SEQUENCE [LARGE SCALE GENOMIC DNA]</scope>
    <source>
        <strain evidence="3 4">JC-7</strain>
    </source>
</reference>
<sequence>MKNQAILKIILILLVLSLCTWIFFEIADNFNKAEIRNFDLPIISFVQGFISDHMTSVMLAITFLGSVQGAASITLIFVLILWIKKYRTLSIYLAVSVALGAGVFNRILKYIFKRQRPDIMRVIQETGYSFPSGHSMGSMILFGCLVFILFRVVKKQWSKFAGTLFAMFIVLNIGISRIYLGVHYPSDVVGGYAAGLIWVILSAMALMLFERKFKL</sequence>
<dbReference type="SUPFAM" id="SSF48317">
    <property type="entry name" value="Acid phosphatase/Vanadium-dependent haloperoxidase"/>
    <property type="match status" value="1"/>
</dbReference>
<evidence type="ECO:0000313" key="4">
    <source>
        <dbReference type="Proteomes" id="UP000391919"/>
    </source>
</evidence>
<dbReference type="Proteomes" id="UP000391919">
    <property type="component" value="Unassembled WGS sequence"/>
</dbReference>
<feature type="transmembrane region" description="Helical" evidence="1">
    <location>
        <begin position="192"/>
        <end position="209"/>
    </location>
</feature>
<dbReference type="RefSeq" id="WP_151706085.1">
    <property type="nucleotide sequence ID" value="NZ_BKZQ01000035.1"/>
</dbReference>
<feature type="transmembrane region" description="Helical" evidence="1">
    <location>
        <begin position="57"/>
        <end position="82"/>
    </location>
</feature>
<name>A0A5J4JKD8_9BACI</name>
<evidence type="ECO:0000313" key="3">
    <source>
        <dbReference type="EMBL" id="GER71080.1"/>
    </source>
</evidence>
<gene>
    <name evidence="3" type="ORF">BpJC7_23830</name>
</gene>
<dbReference type="PANTHER" id="PTHR14969">
    <property type="entry name" value="SPHINGOSINE-1-PHOSPHATE PHOSPHOHYDROLASE"/>
    <property type="match status" value="1"/>
</dbReference>
<feature type="domain" description="Phosphatidic acid phosphatase type 2/haloperoxidase" evidence="2">
    <location>
        <begin position="91"/>
        <end position="203"/>
    </location>
</feature>
<feature type="transmembrane region" description="Helical" evidence="1">
    <location>
        <begin position="89"/>
        <end position="112"/>
    </location>
</feature>
<feature type="transmembrane region" description="Helical" evidence="1">
    <location>
        <begin position="5"/>
        <end position="24"/>
    </location>
</feature>
<dbReference type="CDD" id="cd03392">
    <property type="entry name" value="PAP2_like_2"/>
    <property type="match status" value="1"/>
</dbReference>
<organism evidence="3 4">
    <name type="scientific">Weizmannia acidilactici</name>
    <dbReference type="NCBI Taxonomy" id="2607726"/>
    <lineage>
        <taxon>Bacteria</taxon>
        <taxon>Bacillati</taxon>
        <taxon>Bacillota</taxon>
        <taxon>Bacilli</taxon>
        <taxon>Bacillales</taxon>
        <taxon>Bacillaceae</taxon>
        <taxon>Heyndrickxia</taxon>
    </lineage>
</organism>
<feature type="transmembrane region" description="Helical" evidence="1">
    <location>
        <begin position="132"/>
        <end position="153"/>
    </location>
</feature>
<dbReference type="PANTHER" id="PTHR14969:SF13">
    <property type="entry name" value="AT30094P"/>
    <property type="match status" value="1"/>
</dbReference>
<dbReference type="SMART" id="SM00014">
    <property type="entry name" value="acidPPc"/>
    <property type="match status" value="1"/>
</dbReference>